<reference evidence="1" key="1">
    <citation type="submission" date="2024-05" db="EMBL/GenBank/DDBJ databases">
        <title>Isolation and characterization of Sporomusa carbonis sp. nov., a carboxydotrophic hydrogenogen in the genus of Sporomusa isolated from a charcoal burning pile.</title>
        <authorList>
            <person name="Boeer T."/>
            <person name="Rosenbaum F."/>
            <person name="Eysell L."/>
            <person name="Mueller V."/>
            <person name="Daniel R."/>
            <person name="Poehlein A."/>
        </authorList>
    </citation>
    <scope>NUCLEOTIDE SEQUENCE [LARGE SCALE GENOMIC DNA]</scope>
    <source>
        <strain evidence="1">DSM 10669</strain>
    </source>
</reference>
<accession>A0ABZ3IQA7</accession>
<sequence length="73" mass="8677">MKPMWISHFLICFYDRKQRIVLCIQKTDLQGHGSPPPIKSGIMKNPRISRVFAVYLKLYLLKINMPLFYICVY</sequence>
<evidence type="ECO:0000313" key="1">
    <source>
        <dbReference type="EMBL" id="XFO67643.1"/>
    </source>
</evidence>
<organism evidence="1 2">
    <name type="scientific">Sporomusa silvacetica DSM 10669</name>
    <dbReference type="NCBI Taxonomy" id="1123289"/>
    <lineage>
        <taxon>Bacteria</taxon>
        <taxon>Bacillati</taxon>
        <taxon>Bacillota</taxon>
        <taxon>Negativicutes</taxon>
        <taxon>Selenomonadales</taxon>
        <taxon>Sporomusaceae</taxon>
        <taxon>Sporomusa</taxon>
    </lineage>
</organism>
<keyword evidence="2" id="KW-1185">Reference proteome</keyword>
<dbReference type="Proteomes" id="UP000216752">
    <property type="component" value="Chromosome"/>
</dbReference>
<proteinExistence type="predicted"/>
<gene>
    <name evidence="1" type="ORF">SPSIL_038620</name>
</gene>
<dbReference type="EMBL" id="CP155573">
    <property type="protein sequence ID" value="XFO67643.1"/>
    <property type="molecule type" value="Genomic_DNA"/>
</dbReference>
<evidence type="ECO:0000313" key="2">
    <source>
        <dbReference type="Proteomes" id="UP000216752"/>
    </source>
</evidence>
<name>A0ABZ3IQA7_9FIRM</name>
<protein>
    <submittedName>
        <fullName evidence="1">Uncharacterized protein</fullName>
    </submittedName>
</protein>